<dbReference type="GO" id="GO:0050660">
    <property type="term" value="F:flavin adenine dinucleotide binding"/>
    <property type="evidence" value="ECO:0007669"/>
    <property type="project" value="InterPro"/>
</dbReference>
<dbReference type="PANTHER" id="PTHR43513:SF3">
    <property type="entry name" value="DIHYDROOROTATE DEHYDROGENASE B (NAD(+)), ELECTRON TRANSFER SUBUNIT-RELATED"/>
    <property type="match status" value="1"/>
</dbReference>
<accession>A0A977KC23</accession>
<organism evidence="2 3">
    <name type="scientific">Ignicoccus pacificus DSM 13166</name>
    <dbReference type="NCBI Taxonomy" id="940294"/>
    <lineage>
        <taxon>Archaea</taxon>
        <taxon>Thermoproteota</taxon>
        <taxon>Thermoprotei</taxon>
        <taxon>Desulfurococcales</taxon>
        <taxon>Desulfurococcaceae</taxon>
        <taxon>Ignicoccus</taxon>
    </lineage>
</organism>
<dbReference type="Proteomes" id="UP001063698">
    <property type="component" value="Chromosome"/>
</dbReference>
<keyword evidence="1" id="KW-0001">2Fe-2S</keyword>
<dbReference type="KEGG" id="ipc:IPA_08935"/>
<sequence length="221" mass="24254">MFNFKVKEVLRAKRLNKNTYHLYVRWDEKPPVGTFFMVWLPGFEAIPLSVSGWYRGAVRFTIQVRGPTTKALFWATKVGLMGPLGREAPPPLGKPTLVAGGIGIAPLLYMYEEWGGTLLYGGRSAKDLIPVEGAIISTDDGSKGKKGTVLDLLEEVGAKRDIYACGPPAMLKALGQMSREKDLRGYGSTETMVKCGMGICGACAISKRLLCKEPWIPLREI</sequence>
<feature type="binding site" evidence="1">
    <location>
        <position position="203"/>
    </location>
    <ligand>
        <name>[2Fe-2S] cluster</name>
        <dbReference type="ChEBI" id="CHEBI:190135"/>
    </ligand>
</feature>
<evidence type="ECO:0000313" key="2">
    <source>
        <dbReference type="EMBL" id="UXD22853.1"/>
    </source>
</evidence>
<evidence type="ECO:0000313" key="3">
    <source>
        <dbReference type="Proteomes" id="UP001063698"/>
    </source>
</evidence>
<evidence type="ECO:0008006" key="4">
    <source>
        <dbReference type="Google" id="ProtNLM"/>
    </source>
</evidence>
<keyword evidence="3" id="KW-1185">Reference proteome</keyword>
<dbReference type="Gene3D" id="3.40.50.80">
    <property type="entry name" value="Nucleotide-binding domain of ferredoxin-NADP reductase (FNR) module"/>
    <property type="match status" value="1"/>
</dbReference>
<name>A0A977KC23_9CREN</name>
<dbReference type="InterPro" id="IPR039261">
    <property type="entry name" value="FNR_nucleotide-bd"/>
</dbReference>
<dbReference type="SUPFAM" id="SSF52343">
    <property type="entry name" value="Ferredoxin reductase-like, C-terminal NADP-linked domain"/>
    <property type="match status" value="1"/>
</dbReference>
<evidence type="ECO:0000256" key="1">
    <source>
        <dbReference type="PIRSR" id="PIRSR006816-2"/>
    </source>
</evidence>
<dbReference type="GO" id="GO:0051537">
    <property type="term" value="F:2 iron, 2 sulfur cluster binding"/>
    <property type="evidence" value="ECO:0007669"/>
    <property type="project" value="UniProtKB-KW"/>
</dbReference>
<feature type="binding site" evidence="1">
    <location>
        <position position="195"/>
    </location>
    <ligand>
        <name>[2Fe-2S] cluster</name>
        <dbReference type="ChEBI" id="CHEBI:190135"/>
    </ligand>
</feature>
<dbReference type="EMBL" id="CP006868">
    <property type="protein sequence ID" value="UXD22853.1"/>
    <property type="molecule type" value="Genomic_DNA"/>
</dbReference>
<proteinExistence type="predicted"/>
<keyword evidence="1" id="KW-0479">Metal-binding</keyword>
<dbReference type="PIRSF" id="PIRSF006816">
    <property type="entry name" value="Cyc3_hyd_g"/>
    <property type="match status" value="1"/>
</dbReference>
<keyword evidence="1" id="KW-0408">Iron</keyword>
<dbReference type="PANTHER" id="PTHR43513">
    <property type="entry name" value="DIHYDROOROTATE DEHYDROGENASE B (NAD(+)), ELECTRON TRANSFER SUBUNIT"/>
    <property type="match status" value="1"/>
</dbReference>
<dbReference type="InterPro" id="IPR012165">
    <property type="entry name" value="Cyt_c3_hydrogenase_gsu"/>
</dbReference>
<dbReference type="Gene3D" id="2.40.30.10">
    <property type="entry name" value="Translation factors"/>
    <property type="match status" value="1"/>
</dbReference>
<dbReference type="InterPro" id="IPR050353">
    <property type="entry name" value="PyrK_electron_transfer"/>
</dbReference>
<dbReference type="GO" id="GO:0006221">
    <property type="term" value="P:pyrimidine nucleotide biosynthetic process"/>
    <property type="evidence" value="ECO:0007669"/>
    <property type="project" value="InterPro"/>
</dbReference>
<dbReference type="SUPFAM" id="SSF63380">
    <property type="entry name" value="Riboflavin synthase domain-like"/>
    <property type="match status" value="1"/>
</dbReference>
<reference evidence="2" key="1">
    <citation type="submission" date="2013-11" db="EMBL/GenBank/DDBJ databases">
        <title>Comparative genomics of Ignicoccus.</title>
        <authorList>
            <person name="Podar M."/>
        </authorList>
    </citation>
    <scope>NUCLEOTIDE SEQUENCE</scope>
    <source>
        <strain evidence="2">DSM 13166</strain>
    </source>
</reference>
<gene>
    <name evidence="2" type="ORF">IPA_08935</name>
</gene>
<comment type="cofactor">
    <cofactor evidence="1">
        <name>[2Fe-2S] cluster</name>
        <dbReference type="ChEBI" id="CHEBI:190135"/>
    </cofactor>
    <text evidence="1">Binds 1 [2Fe-2S] cluster per subunit.</text>
</comment>
<dbReference type="AlphaFoldDB" id="A0A977KC23"/>
<dbReference type="InterPro" id="IPR017938">
    <property type="entry name" value="Riboflavin_synthase-like_b-brl"/>
</dbReference>
<protein>
    <recommendedName>
        <fullName evidence="4">Dihydroorotate dehydrogenase electron transfer subunit</fullName>
    </recommendedName>
</protein>
<dbReference type="GO" id="GO:0046872">
    <property type="term" value="F:metal ion binding"/>
    <property type="evidence" value="ECO:0007669"/>
    <property type="project" value="UniProtKB-KW"/>
</dbReference>
<keyword evidence="1" id="KW-0411">Iron-sulfur</keyword>
<feature type="binding site" evidence="1">
    <location>
        <position position="211"/>
    </location>
    <ligand>
        <name>[2Fe-2S] cluster</name>
        <dbReference type="ChEBI" id="CHEBI:190135"/>
    </ligand>
</feature>
<feature type="binding site" evidence="1">
    <location>
        <position position="200"/>
    </location>
    <ligand>
        <name>[2Fe-2S] cluster</name>
        <dbReference type="ChEBI" id="CHEBI:190135"/>
    </ligand>
</feature>